<dbReference type="Proteomes" id="UP001472677">
    <property type="component" value="Unassembled WGS sequence"/>
</dbReference>
<organism evidence="11 12">
    <name type="scientific">Hibiscus sabdariffa</name>
    <name type="common">roselle</name>
    <dbReference type="NCBI Taxonomy" id="183260"/>
    <lineage>
        <taxon>Eukaryota</taxon>
        <taxon>Viridiplantae</taxon>
        <taxon>Streptophyta</taxon>
        <taxon>Embryophyta</taxon>
        <taxon>Tracheophyta</taxon>
        <taxon>Spermatophyta</taxon>
        <taxon>Magnoliopsida</taxon>
        <taxon>eudicotyledons</taxon>
        <taxon>Gunneridae</taxon>
        <taxon>Pentapetalae</taxon>
        <taxon>rosids</taxon>
        <taxon>malvids</taxon>
        <taxon>Malvales</taxon>
        <taxon>Malvaceae</taxon>
        <taxon>Malvoideae</taxon>
        <taxon>Hibiscus</taxon>
    </lineage>
</organism>
<evidence type="ECO:0000313" key="11">
    <source>
        <dbReference type="EMBL" id="KAK8563172.1"/>
    </source>
</evidence>
<feature type="transmembrane region" description="Helical" evidence="10">
    <location>
        <begin position="471"/>
        <end position="494"/>
    </location>
</feature>
<evidence type="ECO:0000256" key="2">
    <source>
        <dbReference type="ARBA" id="ARBA00006948"/>
    </source>
</evidence>
<keyword evidence="6 10" id="KW-0472">Membrane</keyword>
<accession>A0ABR2EME0</accession>
<dbReference type="InterPro" id="IPR038389">
    <property type="entry name" value="PSMG2_sf"/>
</dbReference>
<proteinExistence type="inferred from homology"/>
<feature type="transmembrane region" description="Helical" evidence="10">
    <location>
        <begin position="538"/>
        <end position="557"/>
    </location>
</feature>
<sequence>MKTQFLQPCYIPTQWPKKNFRRDLSASFRPRKLSCSSSSKGVMSNSKSSSARQLKDQSFASKTKINKTAALINLVKGAEFLLSPKMEFVIEQGKQPHHEECSTLLLPALSIGNVGQLAVDLLVSSMKAERIGYLDDPFVLPCVGNDAYGPIPGGDLALPLEAYELSSSCLHLLQQRSPVVKGRTVEFAKNLANFAAASGKEHVVLLSSLDFGKWQKIDMSSGLQIHYLSSINPDGRDDRCEQLGWKRLQEYNPAQRCWKYLSTLAEGNTVLENNLPFEDELEDEDYYPSLPFAALFSCLKAKGLKVTCLLCYCSEGDNIQDAFQLAEATCRLLGLNPSTFPGNRGGGWVIPFSWQTVYGPPPDMTFGARPGTDPSWPVAHHQQYQCLLSQGLIQIYSFTLSAELTQSTEILSAFSGILVASVFSQEFFLLHFHSADHVGLEGHYHWLLQLIVLISLLSAIAVMFQPTSLSAVLVLSVSVVFQGCWFMNMGFMLWSPQFVPRGCIMQSAESGGDSMHGAVTCFSHEADMRARALANLQFSWILAGIMIFTGFTCLKFAGKRTPRPPSTEYEQLQIRGSDVPITMDSFKQADP</sequence>
<name>A0ABR2EME0_9ROSI</name>
<comment type="similarity">
    <text evidence="2">Belongs to the TMEM45 family.</text>
</comment>
<reference evidence="11 12" key="1">
    <citation type="journal article" date="2024" name="G3 (Bethesda)">
        <title>Genome assembly of Hibiscus sabdariffa L. provides insights into metabolisms of medicinal natural products.</title>
        <authorList>
            <person name="Kim T."/>
        </authorList>
    </citation>
    <scope>NUCLEOTIDE SEQUENCE [LARGE SCALE GENOMIC DNA]</scope>
    <source>
        <strain evidence="11">TK-2024</strain>
        <tissue evidence="11">Old leaves</tissue>
    </source>
</reference>
<evidence type="ECO:0000256" key="6">
    <source>
        <dbReference type="ARBA" id="ARBA00023136"/>
    </source>
</evidence>
<keyword evidence="5 10" id="KW-1133">Transmembrane helix</keyword>
<dbReference type="InterPro" id="IPR019151">
    <property type="entry name" value="Proteasome_assmbl_chaperone_2"/>
</dbReference>
<evidence type="ECO:0000256" key="3">
    <source>
        <dbReference type="ARBA" id="ARBA00019186"/>
    </source>
</evidence>
<comment type="caution">
    <text evidence="11">The sequence shown here is derived from an EMBL/GenBank/DDBJ whole genome shotgun (WGS) entry which is preliminary data.</text>
</comment>
<evidence type="ECO:0000256" key="4">
    <source>
        <dbReference type="ARBA" id="ARBA00022692"/>
    </source>
</evidence>
<dbReference type="Pfam" id="PF09754">
    <property type="entry name" value="PAC2"/>
    <property type="match status" value="1"/>
</dbReference>
<dbReference type="PANTHER" id="PTHR12970:SF1">
    <property type="entry name" value="PROTEASOME ASSEMBLY CHAPERONE 2"/>
    <property type="match status" value="1"/>
</dbReference>
<dbReference type="Pfam" id="PF04819">
    <property type="entry name" value="DUF716"/>
    <property type="match status" value="1"/>
</dbReference>
<evidence type="ECO:0000313" key="12">
    <source>
        <dbReference type="Proteomes" id="UP001472677"/>
    </source>
</evidence>
<feature type="transmembrane region" description="Helical" evidence="10">
    <location>
        <begin position="444"/>
        <end position="464"/>
    </location>
</feature>
<dbReference type="EMBL" id="JBBPBM010000012">
    <property type="protein sequence ID" value="KAK8563172.1"/>
    <property type="molecule type" value="Genomic_DNA"/>
</dbReference>
<dbReference type="PANTHER" id="PTHR12970">
    <property type="entry name" value="PROTEASOME ASSEMBLY CHAPERONE 2"/>
    <property type="match status" value="1"/>
</dbReference>
<feature type="region of interest" description="Disordered" evidence="9">
    <location>
        <begin position="34"/>
        <end position="55"/>
    </location>
</feature>
<evidence type="ECO:0000256" key="5">
    <source>
        <dbReference type="ARBA" id="ARBA00022989"/>
    </source>
</evidence>
<evidence type="ECO:0000256" key="8">
    <source>
        <dbReference type="ARBA" id="ARBA00025745"/>
    </source>
</evidence>
<dbReference type="InterPro" id="IPR016562">
    <property type="entry name" value="Proteasome_assmbl_chp_2_euk"/>
</dbReference>
<comment type="similarity">
    <text evidence="8">Belongs to the PSMG2 family.</text>
</comment>
<dbReference type="Gene3D" id="3.40.50.10900">
    <property type="entry name" value="PAC-like subunit"/>
    <property type="match status" value="2"/>
</dbReference>
<keyword evidence="12" id="KW-1185">Reference proteome</keyword>
<evidence type="ECO:0000256" key="10">
    <source>
        <dbReference type="SAM" id="Phobius"/>
    </source>
</evidence>
<comment type="subcellular location">
    <subcellularLocation>
        <location evidence="1">Membrane</location>
        <topology evidence="1">Multi-pass membrane protein</topology>
    </subcellularLocation>
</comment>
<evidence type="ECO:0000256" key="7">
    <source>
        <dbReference type="ARBA" id="ARBA00023186"/>
    </source>
</evidence>
<evidence type="ECO:0000256" key="1">
    <source>
        <dbReference type="ARBA" id="ARBA00004141"/>
    </source>
</evidence>
<feature type="compositionally biased region" description="Low complexity" evidence="9">
    <location>
        <begin position="34"/>
        <end position="50"/>
    </location>
</feature>
<dbReference type="InterPro" id="IPR006904">
    <property type="entry name" value="DUF716"/>
</dbReference>
<gene>
    <name evidence="11" type="ORF">V6N12_011227</name>
</gene>
<keyword evidence="7" id="KW-0143">Chaperone</keyword>
<evidence type="ECO:0000256" key="9">
    <source>
        <dbReference type="SAM" id="MobiDB-lite"/>
    </source>
</evidence>
<keyword evidence="4 10" id="KW-0812">Transmembrane</keyword>
<protein>
    <recommendedName>
        <fullName evidence="3">Proteasome assembly chaperone 2</fullName>
    </recommendedName>
</protein>